<evidence type="ECO:0000313" key="3">
    <source>
        <dbReference type="Proteomes" id="UP000813461"/>
    </source>
</evidence>
<comment type="caution">
    <text evidence="2">The sequence shown here is derived from an EMBL/GenBank/DDBJ whole genome shotgun (WGS) entry which is preliminary data.</text>
</comment>
<dbReference type="EMBL" id="JAGMVJ010000005">
    <property type="protein sequence ID" value="KAH7090394.1"/>
    <property type="molecule type" value="Genomic_DNA"/>
</dbReference>
<feature type="compositionally biased region" description="Basic and acidic residues" evidence="1">
    <location>
        <begin position="10"/>
        <end position="21"/>
    </location>
</feature>
<evidence type="ECO:0000256" key="1">
    <source>
        <dbReference type="SAM" id="MobiDB-lite"/>
    </source>
</evidence>
<reference evidence="2" key="1">
    <citation type="journal article" date="2021" name="Nat. Commun.">
        <title>Genetic determinants of endophytism in the Arabidopsis root mycobiome.</title>
        <authorList>
            <person name="Mesny F."/>
            <person name="Miyauchi S."/>
            <person name="Thiergart T."/>
            <person name="Pickel B."/>
            <person name="Atanasova L."/>
            <person name="Karlsson M."/>
            <person name="Huettel B."/>
            <person name="Barry K.W."/>
            <person name="Haridas S."/>
            <person name="Chen C."/>
            <person name="Bauer D."/>
            <person name="Andreopoulos W."/>
            <person name="Pangilinan J."/>
            <person name="LaButti K."/>
            <person name="Riley R."/>
            <person name="Lipzen A."/>
            <person name="Clum A."/>
            <person name="Drula E."/>
            <person name="Henrissat B."/>
            <person name="Kohler A."/>
            <person name="Grigoriev I.V."/>
            <person name="Martin F.M."/>
            <person name="Hacquard S."/>
        </authorList>
    </citation>
    <scope>NUCLEOTIDE SEQUENCE</scope>
    <source>
        <strain evidence="2">MPI-SDFR-AT-0120</strain>
    </source>
</reference>
<accession>A0A8K0R8V5</accession>
<gene>
    <name evidence="2" type="ORF">FB567DRAFT_617809</name>
</gene>
<keyword evidence="3" id="KW-1185">Reference proteome</keyword>
<proteinExistence type="predicted"/>
<protein>
    <submittedName>
        <fullName evidence="2">Uncharacterized protein</fullName>
    </submittedName>
</protein>
<dbReference type="AlphaFoldDB" id="A0A8K0R8V5"/>
<dbReference type="Proteomes" id="UP000813461">
    <property type="component" value="Unassembled WGS sequence"/>
</dbReference>
<organism evidence="2 3">
    <name type="scientific">Paraphoma chrysanthemicola</name>
    <dbReference type="NCBI Taxonomy" id="798071"/>
    <lineage>
        <taxon>Eukaryota</taxon>
        <taxon>Fungi</taxon>
        <taxon>Dikarya</taxon>
        <taxon>Ascomycota</taxon>
        <taxon>Pezizomycotina</taxon>
        <taxon>Dothideomycetes</taxon>
        <taxon>Pleosporomycetidae</taxon>
        <taxon>Pleosporales</taxon>
        <taxon>Pleosporineae</taxon>
        <taxon>Phaeosphaeriaceae</taxon>
        <taxon>Paraphoma</taxon>
    </lineage>
</organism>
<feature type="compositionally biased region" description="Low complexity" evidence="1">
    <location>
        <begin position="22"/>
        <end position="32"/>
    </location>
</feature>
<feature type="region of interest" description="Disordered" evidence="1">
    <location>
        <begin position="1"/>
        <end position="67"/>
    </location>
</feature>
<sequence length="422" mass="48765">MPSTKRRRTNRESSKSDHTDSSRSSSVSPKPSKAARRDNNENKENKENKDNKDNTKPSQSFSSPVEYVDPLSHSDCGGGFLVNKKAPYEYICIHRPLFDVISENWRLASKGKVKRLNYEKKYEPGFIAENKQKVWGAPPEEHKKHKWIIMMSAWEKYDNFCRRVKYCDPDNFNMYIYKHFKGYGVQEIVDNAMVDFDKAFRIKGGPNLDEMWAIISAIGLWTNVEDVSELIHTDDADKCCALVLLLGCALLTTLSALAQAGELHPKSRFLDLALVIGHYLELSHDLPSYGIEGACVSWRREAVKLFHKARLDPKKGLYDTLYRLKQLEKASNYDYAGHVGEEEDRSDQELLHHEHGTERDPWAWRMTMDKYRKSHMVAVGKYPHDITKLTRAQRAAYCFDERDPLADVPVKDLRNNLLDFVW</sequence>
<dbReference type="OrthoDB" id="10037289at2759"/>
<evidence type="ECO:0000313" key="2">
    <source>
        <dbReference type="EMBL" id="KAH7090394.1"/>
    </source>
</evidence>
<name>A0A8K0R8V5_9PLEO</name>
<feature type="compositionally biased region" description="Basic and acidic residues" evidence="1">
    <location>
        <begin position="35"/>
        <end position="55"/>
    </location>
</feature>